<dbReference type="RefSeq" id="WP_342538291.1">
    <property type="nucleotide sequence ID" value="NZ_JBEPME010000002.1"/>
</dbReference>
<protein>
    <recommendedName>
        <fullName evidence="3">DUF3954 domain-containing protein</fullName>
    </recommendedName>
</protein>
<evidence type="ECO:0000313" key="2">
    <source>
        <dbReference type="Proteomes" id="UP001549104"/>
    </source>
</evidence>
<accession>A0ABV2K7T2</accession>
<comment type="caution">
    <text evidence="1">The sequence shown here is derived from an EMBL/GenBank/DDBJ whole genome shotgun (WGS) entry which is preliminary data.</text>
</comment>
<keyword evidence="2" id="KW-1185">Reference proteome</keyword>
<dbReference type="Proteomes" id="UP001549104">
    <property type="component" value="Unassembled WGS sequence"/>
</dbReference>
<sequence>MSKTAEVILSENAVYRVIDGEIKKVDKPGVGFRKQVITWQDDKPLFYEVSYTKR</sequence>
<dbReference type="EMBL" id="JBEPME010000002">
    <property type="protein sequence ID" value="MET3657141.1"/>
    <property type="molecule type" value="Genomic_DNA"/>
</dbReference>
<dbReference type="Pfam" id="PF13128">
    <property type="entry name" value="DUF3954"/>
    <property type="match status" value="1"/>
</dbReference>
<proteinExistence type="predicted"/>
<organism evidence="1 2">
    <name type="scientific">Sporosarcina psychrophila</name>
    <name type="common">Bacillus psychrophilus</name>
    <dbReference type="NCBI Taxonomy" id="1476"/>
    <lineage>
        <taxon>Bacteria</taxon>
        <taxon>Bacillati</taxon>
        <taxon>Bacillota</taxon>
        <taxon>Bacilli</taxon>
        <taxon>Bacillales</taxon>
        <taxon>Caryophanaceae</taxon>
        <taxon>Sporosarcina</taxon>
    </lineage>
</organism>
<reference evidence="1 2" key="1">
    <citation type="submission" date="2024-06" db="EMBL/GenBank/DDBJ databases">
        <title>Sorghum-associated microbial communities from plants grown in Nebraska, USA.</title>
        <authorList>
            <person name="Schachtman D."/>
        </authorList>
    </citation>
    <scope>NUCLEOTIDE SEQUENCE [LARGE SCALE GENOMIC DNA]</scope>
    <source>
        <strain evidence="1 2">1288</strain>
    </source>
</reference>
<evidence type="ECO:0008006" key="3">
    <source>
        <dbReference type="Google" id="ProtNLM"/>
    </source>
</evidence>
<gene>
    <name evidence="1" type="ORF">ABIC55_002228</name>
</gene>
<evidence type="ECO:0000313" key="1">
    <source>
        <dbReference type="EMBL" id="MET3657141.1"/>
    </source>
</evidence>
<name>A0ABV2K7T2_SPOPS</name>
<dbReference type="InterPro" id="IPR025017">
    <property type="entry name" value="DUF3954"/>
</dbReference>